<comment type="pathway">
    <text evidence="1">Mycotoxin biosynthesis.</text>
</comment>
<accession>A0A139I6A2</accession>
<dbReference type="Pfam" id="PF11807">
    <property type="entry name" value="UstYa"/>
    <property type="match status" value="1"/>
</dbReference>
<keyword evidence="3" id="KW-0472">Membrane</keyword>
<sequence>MSVLKAHSEDVSCCDSTDPLLDGEPVLSKSARRNHSQYWLLAILLVSCGLNLLLASGLLEKVRPVCSCGEPISSFTQSVDRNRHTVDFLPWPYNFTKYTLPTKAGGDSLEDAWIELGAYTLQMLIPPEYAADFGIDPNKHVLYTPETQENAPYTGYLATPDALHNLHCLNVIREALYYNYDYYRMVHLLALVQHPDDVQTHIGHCVDHLRQALMCYADTNVMPYKWSDEGTLLPVFGIQRQCRNFEAVKQWVKDHEVKSHLDIDDHHFNID</sequence>
<dbReference type="GO" id="GO:0043386">
    <property type="term" value="P:mycotoxin biosynthetic process"/>
    <property type="evidence" value="ECO:0007669"/>
    <property type="project" value="InterPro"/>
</dbReference>
<protein>
    <recommendedName>
        <fullName evidence="6">Tat pathway signal sequence</fullName>
    </recommendedName>
</protein>
<feature type="transmembrane region" description="Helical" evidence="3">
    <location>
        <begin position="38"/>
        <end position="59"/>
    </location>
</feature>
<reference evidence="4 5" key="1">
    <citation type="submission" date="2015-07" db="EMBL/GenBank/DDBJ databases">
        <title>Comparative genomics of the Sigatoka disease complex on banana suggests a link between parallel evolutionary changes in Pseudocercospora fijiensis and Pseudocercospora eumusae and increased virulence on the banana host.</title>
        <authorList>
            <person name="Chang T.-C."/>
            <person name="Salvucci A."/>
            <person name="Crous P.W."/>
            <person name="Stergiopoulos I."/>
        </authorList>
    </citation>
    <scope>NUCLEOTIDE SEQUENCE [LARGE SCALE GENOMIC DNA]</scope>
    <source>
        <strain evidence="4 5">CBS 116634</strain>
    </source>
</reference>
<name>A0A139I6A2_9PEZI</name>
<dbReference type="AlphaFoldDB" id="A0A139I6A2"/>
<evidence type="ECO:0000256" key="2">
    <source>
        <dbReference type="ARBA" id="ARBA00035112"/>
    </source>
</evidence>
<evidence type="ECO:0008006" key="6">
    <source>
        <dbReference type="Google" id="ProtNLM"/>
    </source>
</evidence>
<dbReference type="Proteomes" id="UP000073492">
    <property type="component" value="Unassembled WGS sequence"/>
</dbReference>
<dbReference type="OrthoDB" id="3646931at2759"/>
<dbReference type="PANTHER" id="PTHR33365:SF4">
    <property type="entry name" value="CYCLOCHLOROTINE BIOSYNTHESIS PROTEIN O"/>
    <property type="match status" value="1"/>
</dbReference>
<proteinExistence type="inferred from homology"/>
<keyword evidence="3" id="KW-1133">Transmembrane helix</keyword>
<dbReference type="InterPro" id="IPR021765">
    <property type="entry name" value="UstYa-like"/>
</dbReference>
<evidence type="ECO:0000256" key="3">
    <source>
        <dbReference type="SAM" id="Phobius"/>
    </source>
</evidence>
<organism evidence="4 5">
    <name type="scientific">Pseudocercospora musae</name>
    <dbReference type="NCBI Taxonomy" id="113226"/>
    <lineage>
        <taxon>Eukaryota</taxon>
        <taxon>Fungi</taxon>
        <taxon>Dikarya</taxon>
        <taxon>Ascomycota</taxon>
        <taxon>Pezizomycotina</taxon>
        <taxon>Dothideomycetes</taxon>
        <taxon>Dothideomycetidae</taxon>
        <taxon>Mycosphaerellales</taxon>
        <taxon>Mycosphaerellaceae</taxon>
        <taxon>Pseudocercospora</taxon>
    </lineage>
</organism>
<dbReference type="EMBL" id="LFZO01000289">
    <property type="protein sequence ID" value="KXT10062.1"/>
    <property type="molecule type" value="Genomic_DNA"/>
</dbReference>
<dbReference type="STRING" id="113226.A0A139I6A2"/>
<keyword evidence="5" id="KW-1185">Reference proteome</keyword>
<keyword evidence="3" id="KW-0812">Transmembrane</keyword>
<evidence type="ECO:0000313" key="4">
    <source>
        <dbReference type="EMBL" id="KXT10062.1"/>
    </source>
</evidence>
<evidence type="ECO:0000256" key="1">
    <source>
        <dbReference type="ARBA" id="ARBA00004685"/>
    </source>
</evidence>
<comment type="caution">
    <text evidence="4">The sequence shown here is derived from an EMBL/GenBank/DDBJ whole genome shotgun (WGS) entry which is preliminary data.</text>
</comment>
<gene>
    <name evidence="4" type="ORF">AC579_9682</name>
</gene>
<comment type="similarity">
    <text evidence="2">Belongs to the ustYa family.</text>
</comment>
<dbReference type="PANTHER" id="PTHR33365">
    <property type="entry name" value="YALI0B05434P"/>
    <property type="match status" value="1"/>
</dbReference>
<evidence type="ECO:0000313" key="5">
    <source>
        <dbReference type="Proteomes" id="UP000073492"/>
    </source>
</evidence>